<dbReference type="GO" id="GO:0005886">
    <property type="term" value="C:plasma membrane"/>
    <property type="evidence" value="ECO:0007669"/>
    <property type="project" value="UniProtKB-SubCell"/>
</dbReference>
<sequence length="397" mass="42639">MHTATSFVLTLLVLGYAVVSGLVGRWYVAPALIFVGLGMLFGPFGFNLLQAGPGTEGFTILAQLALTVILFNQAAKLDPGKVFRRGHVTFRLLVIGIPLTLVLGTLTAAALLPVLPWWEAVCLAAIVAPTEVALIEALTEDGRVPERVRNALSVESGFYDGFALAVLLAALALASAHTDERPRDWTWFVVRTEVVSLAIGAAVGLLGAVVIAWSRRREWMNDTWAQLATLAIALICFEFGERVHASGFVAAFTGGLAFAMVARRSNTQVSNQVTDATAQLLELLVFAMFGAFAVIDAWQHTSWRVVLFCILALFGVRVIAVLVALIRTDLPAYSRVFIGWFGPRGIGTVVLGLLVIERGEIQHPDLLTQAGVIAVTLSLVLHSVTAPLGISRYRQGA</sequence>
<dbReference type="EMBL" id="AP022561">
    <property type="protein sequence ID" value="BBX09593.1"/>
    <property type="molecule type" value="Genomic_DNA"/>
</dbReference>
<evidence type="ECO:0000256" key="7">
    <source>
        <dbReference type="ARBA" id="ARBA00023065"/>
    </source>
</evidence>
<evidence type="ECO:0000259" key="10">
    <source>
        <dbReference type="Pfam" id="PF00999"/>
    </source>
</evidence>
<keyword evidence="6 9" id="KW-1133">Transmembrane helix</keyword>
<dbReference type="GO" id="GO:1902600">
    <property type="term" value="P:proton transmembrane transport"/>
    <property type="evidence" value="ECO:0007669"/>
    <property type="project" value="InterPro"/>
</dbReference>
<feature type="transmembrane region" description="Helical" evidence="9">
    <location>
        <begin position="337"/>
        <end position="356"/>
    </location>
</feature>
<keyword evidence="8 9" id="KW-0472">Membrane</keyword>
<keyword evidence="12" id="KW-1185">Reference proteome</keyword>
<organism evidence="11 12">
    <name type="scientific">Mycolicibacterium aichiense</name>
    <dbReference type="NCBI Taxonomy" id="1799"/>
    <lineage>
        <taxon>Bacteria</taxon>
        <taxon>Bacillati</taxon>
        <taxon>Actinomycetota</taxon>
        <taxon>Actinomycetes</taxon>
        <taxon>Mycobacteriales</taxon>
        <taxon>Mycobacteriaceae</taxon>
        <taxon>Mycolicibacterium</taxon>
    </lineage>
</organism>
<feature type="transmembrane region" description="Helical" evidence="9">
    <location>
        <begin position="283"/>
        <end position="299"/>
    </location>
</feature>
<gene>
    <name evidence="11" type="ORF">MAIC_43960</name>
</gene>
<evidence type="ECO:0000256" key="3">
    <source>
        <dbReference type="ARBA" id="ARBA00022449"/>
    </source>
</evidence>
<dbReference type="Pfam" id="PF00999">
    <property type="entry name" value="Na_H_Exchanger"/>
    <property type="match status" value="1"/>
</dbReference>
<evidence type="ECO:0000313" key="12">
    <source>
        <dbReference type="Proteomes" id="UP000467327"/>
    </source>
</evidence>
<dbReference type="RefSeq" id="WP_115321833.1">
    <property type="nucleotide sequence ID" value="NZ_AP022561.1"/>
</dbReference>
<dbReference type="GO" id="GO:0015297">
    <property type="term" value="F:antiporter activity"/>
    <property type="evidence" value="ECO:0007669"/>
    <property type="project" value="UniProtKB-KW"/>
</dbReference>
<keyword evidence="7" id="KW-0406">Ion transport</keyword>
<protein>
    <submittedName>
        <fullName evidence="11">Sodium:proton antiporter</fullName>
    </submittedName>
</protein>
<evidence type="ECO:0000256" key="5">
    <source>
        <dbReference type="ARBA" id="ARBA00022692"/>
    </source>
</evidence>
<accession>A0AAD1HRW7</accession>
<evidence type="ECO:0000256" key="4">
    <source>
        <dbReference type="ARBA" id="ARBA00022475"/>
    </source>
</evidence>
<feature type="transmembrane region" description="Helical" evidence="9">
    <location>
        <begin position="188"/>
        <end position="211"/>
    </location>
</feature>
<feature type="domain" description="Cation/H+ exchanger transmembrane" evidence="10">
    <location>
        <begin position="17"/>
        <end position="384"/>
    </location>
</feature>
<feature type="transmembrane region" description="Helical" evidence="9">
    <location>
        <begin position="368"/>
        <end position="390"/>
    </location>
</feature>
<evidence type="ECO:0000256" key="6">
    <source>
        <dbReference type="ARBA" id="ARBA00022989"/>
    </source>
</evidence>
<feature type="transmembrane region" description="Helical" evidence="9">
    <location>
        <begin position="117"/>
        <end position="138"/>
    </location>
</feature>
<keyword evidence="2" id="KW-0813">Transport</keyword>
<feature type="transmembrane region" description="Helical" evidence="9">
    <location>
        <begin position="305"/>
        <end position="325"/>
    </location>
</feature>
<dbReference type="Proteomes" id="UP000467327">
    <property type="component" value="Chromosome"/>
</dbReference>
<name>A0AAD1HRW7_9MYCO</name>
<evidence type="ECO:0000256" key="2">
    <source>
        <dbReference type="ARBA" id="ARBA00022448"/>
    </source>
</evidence>
<evidence type="ECO:0000313" key="11">
    <source>
        <dbReference type="EMBL" id="BBX09593.1"/>
    </source>
</evidence>
<dbReference type="KEGG" id="maic:MAIC_43960"/>
<evidence type="ECO:0000256" key="8">
    <source>
        <dbReference type="ARBA" id="ARBA00023136"/>
    </source>
</evidence>
<dbReference type="PANTHER" id="PTHR32507:SF8">
    <property type="entry name" value="CNH1P"/>
    <property type="match status" value="1"/>
</dbReference>
<reference evidence="11 12" key="1">
    <citation type="journal article" date="2019" name="Emerg. Microbes Infect.">
        <title>Comprehensive subspecies identification of 175 nontuberculous mycobacteria species based on 7547 genomic profiles.</title>
        <authorList>
            <person name="Matsumoto Y."/>
            <person name="Kinjo T."/>
            <person name="Motooka D."/>
            <person name="Nabeya D."/>
            <person name="Jung N."/>
            <person name="Uechi K."/>
            <person name="Horii T."/>
            <person name="Iida T."/>
            <person name="Fujita J."/>
            <person name="Nakamura S."/>
        </authorList>
    </citation>
    <scope>NUCLEOTIDE SEQUENCE [LARGE SCALE GENOMIC DNA]</scope>
    <source>
        <strain evidence="11 12">JCM 6376</strain>
    </source>
</reference>
<keyword evidence="4" id="KW-1003">Cell membrane</keyword>
<evidence type="ECO:0000256" key="1">
    <source>
        <dbReference type="ARBA" id="ARBA00004651"/>
    </source>
</evidence>
<feature type="transmembrane region" description="Helical" evidence="9">
    <location>
        <begin position="246"/>
        <end position="262"/>
    </location>
</feature>
<feature type="transmembrane region" description="Helical" evidence="9">
    <location>
        <begin position="158"/>
        <end position="176"/>
    </location>
</feature>
<dbReference type="InterPro" id="IPR006153">
    <property type="entry name" value="Cation/H_exchanger_TM"/>
</dbReference>
<dbReference type="Gene3D" id="1.20.1530.20">
    <property type="match status" value="1"/>
</dbReference>
<proteinExistence type="predicted"/>
<keyword evidence="5 9" id="KW-0812">Transmembrane</keyword>
<dbReference type="InterPro" id="IPR038770">
    <property type="entry name" value="Na+/solute_symporter_sf"/>
</dbReference>
<dbReference type="AlphaFoldDB" id="A0AAD1HRW7"/>
<feature type="transmembrane region" description="Helical" evidence="9">
    <location>
        <begin position="90"/>
        <end position="111"/>
    </location>
</feature>
<keyword evidence="3" id="KW-0050">Antiport</keyword>
<dbReference type="PANTHER" id="PTHR32507">
    <property type="entry name" value="NA(+)/H(+) ANTIPORTER 1"/>
    <property type="match status" value="1"/>
</dbReference>
<evidence type="ECO:0000256" key="9">
    <source>
        <dbReference type="SAM" id="Phobius"/>
    </source>
</evidence>
<comment type="subcellular location">
    <subcellularLocation>
        <location evidence="1">Cell membrane</location>
        <topology evidence="1">Multi-pass membrane protein</topology>
    </subcellularLocation>
</comment>